<reference evidence="1" key="1">
    <citation type="submission" date="2022-09" db="EMBL/GenBank/DDBJ databases">
        <title>A Global Phylogenomic Analysis of the Shiitake Genus Lentinula.</title>
        <authorList>
            <consortium name="DOE Joint Genome Institute"/>
            <person name="Sierra-Patev S."/>
            <person name="Min B."/>
            <person name="Naranjo-Ortiz M."/>
            <person name="Looney B."/>
            <person name="Konkel Z."/>
            <person name="Slot J.C."/>
            <person name="Sakamoto Y."/>
            <person name="Steenwyk J.L."/>
            <person name="Rokas A."/>
            <person name="Carro J."/>
            <person name="Camarero S."/>
            <person name="Ferreira P."/>
            <person name="Molpeceres G."/>
            <person name="Ruiz-Duenas F.J."/>
            <person name="Serrano A."/>
            <person name="Henrissat B."/>
            <person name="Drula E."/>
            <person name="Hughes K.W."/>
            <person name="Mata J.L."/>
            <person name="Ishikawa N.K."/>
            <person name="Vargas-Isla R."/>
            <person name="Ushijima S."/>
            <person name="Smith C.A."/>
            <person name="Ahrendt S."/>
            <person name="Andreopoulos W."/>
            <person name="He G."/>
            <person name="Labutti K."/>
            <person name="Lipzen A."/>
            <person name="Ng V."/>
            <person name="Riley R."/>
            <person name="Sandor L."/>
            <person name="Barry K."/>
            <person name="Martinez A.T."/>
            <person name="Xiao Y."/>
            <person name="Gibbons J.G."/>
            <person name="Terashima K."/>
            <person name="Grigoriev I.V."/>
            <person name="Hibbett D.S."/>
        </authorList>
    </citation>
    <scope>NUCLEOTIDE SEQUENCE</scope>
    <source>
        <strain evidence="1">TMI1499</strain>
    </source>
</reference>
<name>A0ACC1TTW2_9AGAR</name>
<dbReference type="EMBL" id="MU795255">
    <property type="protein sequence ID" value="KAJ3808008.1"/>
    <property type="molecule type" value="Genomic_DNA"/>
</dbReference>
<sequence>MGLFLSCFRSRKPARGREEREPLLDSELEESRQLKDLFRKLVHIVAALDAGKLPSQHQLNHLIKVALKSEILLPKEGSSSLAGHKVLLDVREVLGLLAVFGFEKNYDDKVQNIIYHAQCLTCTPPEPDELIILEPPPTELDPVLQRISLITSELQTDIPLLFASLYSLLALFLTSTTFRIVISNLFLLARHYFSSSLVEGVQKVEHAAEIVARAAETTQNLTECAVNLVDQVHVVAEGVGLSAMGLGDVAKDTEREHVARQQDIKEPTNNIVDESQRRQEQHLDADRAKAEASQMEDRKDTIIEAIQQTLLDIHKHPAQISALRTILLLTRRYID</sequence>
<evidence type="ECO:0000313" key="2">
    <source>
        <dbReference type="Proteomes" id="UP001163835"/>
    </source>
</evidence>
<protein>
    <submittedName>
        <fullName evidence="1">Uncharacterized protein</fullName>
    </submittedName>
</protein>
<feature type="non-terminal residue" evidence="1">
    <location>
        <position position="335"/>
    </location>
</feature>
<accession>A0ACC1TTW2</accession>
<comment type="caution">
    <text evidence="1">The sequence shown here is derived from an EMBL/GenBank/DDBJ whole genome shotgun (WGS) entry which is preliminary data.</text>
</comment>
<keyword evidence="2" id="KW-1185">Reference proteome</keyword>
<proteinExistence type="predicted"/>
<organism evidence="1 2">
    <name type="scientific">Lentinula aff. lateritia</name>
    <dbReference type="NCBI Taxonomy" id="2804960"/>
    <lineage>
        <taxon>Eukaryota</taxon>
        <taxon>Fungi</taxon>
        <taxon>Dikarya</taxon>
        <taxon>Basidiomycota</taxon>
        <taxon>Agaricomycotina</taxon>
        <taxon>Agaricomycetes</taxon>
        <taxon>Agaricomycetidae</taxon>
        <taxon>Agaricales</taxon>
        <taxon>Marasmiineae</taxon>
        <taxon>Omphalotaceae</taxon>
        <taxon>Lentinula</taxon>
    </lineage>
</organism>
<dbReference type="Proteomes" id="UP001163835">
    <property type="component" value="Unassembled WGS sequence"/>
</dbReference>
<evidence type="ECO:0000313" key="1">
    <source>
        <dbReference type="EMBL" id="KAJ3808008.1"/>
    </source>
</evidence>
<gene>
    <name evidence="1" type="ORF">F5876DRAFT_10652</name>
</gene>